<evidence type="ECO:0000313" key="1">
    <source>
        <dbReference type="EMBL" id="TQM57967.1"/>
    </source>
</evidence>
<keyword evidence="2" id="KW-1185">Reference proteome</keyword>
<name>A0A543HI48_9MICO</name>
<sequence>MRMYEIVLDGQLTSDLPASVGEVVRRQERGASVLSVPVGEKATLDAVLGLLESLGIGITAMKEVEVPPEPHASPGHTDG</sequence>
<gene>
    <name evidence="1" type="ORF">FBY41_3319</name>
</gene>
<evidence type="ECO:0000313" key="2">
    <source>
        <dbReference type="Proteomes" id="UP000316747"/>
    </source>
</evidence>
<protein>
    <submittedName>
        <fullName evidence="1">Uncharacterized protein</fullName>
    </submittedName>
</protein>
<comment type="caution">
    <text evidence="1">The sequence shown here is derived from an EMBL/GenBank/DDBJ whole genome shotgun (WGS) entry which is preliminary data.</text>
</comment>
<dbReference type="RefSeq" id="WP_141845366.1">
    <property type="nucleotide sequence ID" value="NZ_VFPM01000003.1"/>
</dbReference>
<proteinExistence type="predicted"/>
<dbReference type="AlphaFoldDB" id="A0A543HI48"/>
<reference evidence="1 2" key="1">
    <citation type="submission" date="2019-06" db="EMBL/GenBank/DDBJ databases">
        <title>Genome sequencing of plant associated microbes to promote plant fitness in Sorghum bicolor and Oryza sativa.</title>
        <authorList>
            <person name="Coleman-Derr D."/>
        </authorList>
    </citation>
    <scope>NUCLEOTIDE SEQUENCE [LARGE SCALE GENOMIC DNA]</scope>
    <source>
        <strain evidence="1 2">KV-663</strain>
    </source>
</reference>
<dbReference type="EMBL" id="VFPM01000003">
    <property type="protein sequence ID" value="TQM57967.1"/>
    <property type="molecule type" value="Genomic_DNA"/>
</dbReference>
<dbReference type="OrthoDB" id="4869937at2"/>
<organism evidence="1 2">
    <name type="scientific">Humibacillus xanthopallidus</name>
    <dbReference type="NCBI Taxonomy" id="412689"/>
    <lineage>
        <taxon>Bacteria</taxon>
        <taxon>Bacillati</taxon>
        <taxon>Actinomycetota</taxon>
        <taxon>Actinomycetes</taxon>
        <taxon>Micrococcales</taxon>
        <taxon>Intrasporangiaceae</taxon>
        <taxon>Humibacillus</taxon>
    </lineage>
</organism>
<dbReference type="Proteomes" id="UP000316747">
    <property type="component" value="Unassembled WGS sequence"/>
</dbReference>
<accession>A0A543HI48</accession>